<protein>
    <submittedName>
        <fullName evidence="1">Uncharacterized protein</fullName>
    </submittedName>
</protein>
<comment type="caution">
    <text evidence="1">The sequence shown here is derived from an EMBL/GenBank/DDBJ whole genome shotgun (WGS) entry which is preliminary data.</text>
</comment>
<dbReference type="AlphaFoldDB" id="A0A417YY26"/>
<dbReference type="EMBL" id="QWEG01000002">
    <property type="protein sequence ID" value="RHW42692.1"/>
    <property type="molecule type" value="Genomic_DNA"/>
</dbReference>
<sequence length="68" mass="7888">MGDKKSPCLSLFRRALFCPPEEGFSFSEPGGVGKWTENHSKWAWAQSNFCQKNKGKEYIFRTRRQADD</sequence>
<gene>
    <name evidence="1" type="ORF">D1B31_03635</name>
</gene>
<accession>A0A417YY26</accession>
<dbReference type="Proteomes" id="UP000284416">
    <property type="component" value="Unassembled WGS sequence"/>
</dbReference>
<organism evidence="1 2">
    <name type="scientific">Neobacillus notoginsengisoli</name>
    <dbReference type="NCBI Taxonomy" id="1578198"/>
    <lineage>
        <taxon>Bacteria</taxon>
        <taxon>Bacillati</taxon>
        <taxon>Bacillota</taxon>
        <taxon>Bacilli</taxon>
        <taxon>Bacillales</taxon>
        <taxon>Bacillaceae</taxon>
        <taxon>Neobacillus</taxon>
    </lineage>
</organism>
<reference evidence="1 2" key="1">
    <citation type="journal article" date="2017" name="Int. J. Syst. Evol. Microbiol.">
        <title>Bacillus notoginsengisoli sp. nov., a novel bacterium isolated from the rhizosphere of Panax notoginseng.</title>
        <authorList>
            <person name="Zhang M.Y."/>
            <person name="Cheng J."/>
            <person name="Cai Y."/>
            <person name="Zhang T.Y."/>
            <person name="Wu Y.Y."/>
            <person name="Manikprabhu D."/>
            <person name="Li W.J."/>
            <person name="Zhang Y.X."/>
        </authorList>
    </citation>
    <scope>NUCLEOTIDE SEQUENCE [LARGE SCALE GENOMIC DNA]</scope>
    <source>
        <strain evidence="1 2">JCM 30743</strain>
    </source>
</reference>
<name>A0A417YY26_9BACI</name>
<evidence type="ECO:0000313" key="2">
    <source>
        <dbReference type="Proteomes" id="UP000284416"/>
    </source>
</evidence>
<evidence type="ECO:0000313" key="1">
    <source>
        <dbReference type="EMBL" id="RHW42692.1"/>
    </source>
</evidence>
<keyword evidence="2" id="KW-1185">Reference proteome</keyword>
<proteinExistence type="predicted"/>